<organism evidence="16 17">
    <name type="scientific">Lophiotrema nucula</name>
    <dbReference type="NCBI Taxonomy" id="690887"/>
    <lineage>
        <taxon>Eukaryota</taxon>
        <taxon>Fungi</taxon>
        <taxon>Dikarya</taxon>
        <taxon>Ascomycota</taxon>
        <taxon>Pezizomycotina</taxon>
        <taxon>Dothideomycetes</taxon>
        <taxon>Pleosporomycetidae</taxon>
        <taxon>Pleosporales</taxon>
        <taxon>Lophiotremataceae</taxon>
        <taxon>Lophiotrema</taxon>
    </lineage>
</organism>
<comment type="similarity">
    <text evidence="4">Belongs to the CAF1 family.</text>
</comment>
<dbReference type="EMBL" id="ML977324">
    <property type="protein sequence ID" value="KAF2114803.1"/>
    <property type="molecule type" value="Genomic_DNA"/>
</dbReference>
<keyword evidence="9" id="KW-0378">Hydrolase</keyword>
<evidence type="ECO:0000256" key="4">
    <source>
        <dbReference type="ARBA" id="ARBA00008372"/>
    </source>
</evidence>
<dbReference type="GO" id="GO:0004535">
    <property type="term" value="F:poly(A)-specific ribonuclease activity"/>
    <property type="evidence" value="ECO:0007669"/>
    <property type="project" value="UniProtKB-EC"/>
</dbReference>
<dbReference type="GO" id="GO:0046872">
    <property type="term" value="F:metal ion binding"/>
    <property type="evidence" value="ECO:0007669"/>
    <property type="project" value="UniProtKB-KW"/>
</dbReference>
<evidence type="ECO:0000256" key="11">
    <source>
        <dbReference type="ARBA" id="ARBA00022884"/>
    </source>
</evidence>
<evidence type="ECO:0000256" key="14">
    <source>
        <dbReference type="ARBA" id="ARBA00023242"/>
    </source>
</evidence>
<dbReference type="InterPro" id="IPR039637">
    <property type="entry name" value="CNOT7/CNOT8/Pop2"/>
</dbReference>
<comment type="subcellular location">
    <subcellularLocation>
        <location evidence="3">Cytoplasm</location>
    </subcellularLocation>
    <subcellularLocation>
        <location evidence="2">Nucleus</location>
    </subcellularLocation>
</comment>
<evidence type="ECO:0000256" key="1">
    <source>
        <dbReference type="ARBA" id="ARBA00001663"/>
    </source>
</evidence>
<dbReference type="InterPro" id="IPR012337">
    <property type="entry name" value="RNaseH-like_sf"/>
</dbReference>
<dbReference type="GO" id="GO:0030014">
    <property type="term" value="C:CCR4-NOT complex"/>
    <property type="evidence" value="ECO:0007669"/>
    <property type="project" value="InterPro"/>
</dbReference>
<dbReference type="OrthoDB" id="1164111at2759"/>
<gene>
    <name evidence="16" type="ORF">BDV96DRAFT_646673</name>
</gene>
<comment type="catalytic activity">
    <reaction evidence="1">
        <text>Exonucleolytic cleavage of poly(A) to 5'-AMP.</text>
        <dbReference type="EC" id="3.1.13.4"/>
    </reaction>
</comment>
<name>A0A6A5Z6X0_9PLEO</name>
<sequence length="505" mass="54539">MPPGGGRFPGSNLSNPFAHLSNHPLHQQPHLQQHQQQNLQHQGFGGGNPGHNINLFGHNQSNFQSNAGIGGGLGGPGLGNAVSLSGVTGETGLGGPEARMRFQHGAQMQQDAALGRGQDGAKGMNARIRDVWRGNLHQELDLLRALVDQYPYISMDTEFPGVVARPIGDFPSKASYHYQTVRCNVDLLKIIQLGITLFSIQGEVPPSHLDPTGLNYQPKAVQQYASNIIICPCTWTFNFQFSLESDMYNEESIQMLRKSGADFEKLATQGIDPMEFGSLLITSGLTLTPDVNWISFHSGYDFAYLVKMLSSKPLPEDEESYRQLVQIFFPRLLDVKYLWRHANNLVRRGIIGSQATSILNNLGTKSGLQDLADELGCQRIGASHTAGSDAWLTGTVFWELRKKIFDNSVPEDMNGQMWGLTGVGPPASATAQAAVLAAQQGGGMAGYQAMNGGNMYQQYQRGDGPSTPTSHPAGLANTPGPQGGHSGMMTPSASGPFGEFRYGGK</sequence>
<dbReference type="EC" id="3.1.13.4" evidence="5"/>
<feature type="region of interest" description="Disordered" evidence="15">
    <location>
        <begin position="459"/>
        <end position="505"/>
    </location>
</feature>
<keyword evidence="8" id="KW-0479">Metal-binding</keyword>
<evidence type="ECO:0000313" key="17">
    <source>
        <dbReference type="Proteomes" id="UP000799770"/>
    </source>
</evidence>
<evidence type="ECO:0000256" key="3">
    <source>
        <dbReference type="ARBA" id="ARBA00004496"/>
    </source>
</evidence>
<keyword evidence="12" id="KW-0805">Transcription regulation</keyword>
<dbReference type="GO" id="GO:0005737">
    <property type="term" value="C:cytoplasm"/>
    <property type="evidence" value="ECO:0007669"/>
    <property type="project" value="UniProtKB-SubCell"/>
</dbReference>
<dbReference type="Proteomes" id="UP000799770">
    <property type="component" value="Unassembled WGS sequence"/>
</dbReference>
<dbReference type="Pfam" id="PF04857">
    <property type="entry name" value="CAF1"/>
    <property type="match status" value="2"/>
</dbReference>
<dbReference type="InterPro" id="IPR006941">
    <property type="entry name" value="RNase_CAF1"/>
</dbReference>
<accession>A0A6A5Z6X0</accession>
<evidence type="ECO:0000256" key="13">
    <source>
        <dbReference type="ARBA" id="ARBA00023163"/>
    </source>
</evidence>
<dbReference type="Gene3D" id="3.30.420.10">
    <property type="entry name" value="Ribonuclease H-like superfamily/Ribonuclease H"/>
    <property type="match status" value="1"/>
</dbReference>
<evidence type="ECO:0000256" key="12">
    <source>
        <dbReference type="ARBA" id="ARBA00023015"/>
    </source>
</evidence>
<dbReference type="GO" id="GO:0005634">
    <property type="term" value="C:nucleus"/>
    <property type="evidence" value="ECO:0007669"/>
    <property type="project" value="UniProtKB-SubCell"/>
</dbReference>
<keyword evidence="17" id="KW-1185">Reference proteome</keyword>
<dbReference type="SUPFAM" id="SSF53098">
    <property type="entry name" value="Ribonuclease H-like"/>
    <property type="match status" value="1"/>
</dbReference>
<dbReference type="PANTHER" id="PTHR10797">
    <property type="entry name" value="CCR4-NOT TRANSCRIPTION COMPLEX SUBUNIT"/>
    <property type="match status" value="1"/>
</dbReference>
<evidence type="ECO:0000256" key="9">
    <source>
        <dbReference type="ARBA" id="ARBA00022801"/>
    </source>
</evidence>
<feature type="region of interest" description="Disordered" evidence="15">
    <location>
        <begin position="1"/>
        <end position="55"/>
    </location>
</feature>
<evidence type="ECO:0000256" key="8">
    <source>
        <dbReference type="ARBA" id="ARBA00022723"/>
    </source>
</evidence>
<evidence type="ECO:0000256" key="7">
    <source>
        <dbReference type="ARBA" id="ARBA00022722"/>
    </source>
</evidence>
<evidence type="ECO:0000256" key="10">
    <source>
        <dbReference type="ARBA" id="ARBA00022839"/>
    </source>
</evidence>
<keyword evidence="7" id="KW-0540">Nuclease</keyword>
<keyword evidence="6" id="KW-0963">Cytoplasm</keyword>
<evidence type="ECO:0000256" key="15">
    <source>
        <dbReference type="SAM" id="MobiDB-lite"/>
    </source>
</evidence>
<keyword evidence="14" id="KW-0539">Nucleus</keyword>
<evidence type="ECO:0000256" key="5">
    <source>
        <dbReference type="ARBA" id="ARBA00012161"/>
    </source>
</evidence>
<keyword evidence="13" id="KW-0804">Transcription</keyword>
<evidence type="ECO:0000313" key="16">
    <source>
        <dbReference type="EMBL" id="KAF2114803.1"/>
    </source>
</evidence>
<protein>
    <recommendedName>
        <fullName evidence="5">poly(A)-specific ribonuclease</fullName>
        <ecNumber evidence="5">3.1.13.4</ecNumber>
    </recommendedName>
</protein>
<feature type="compositionally biased region" description="Low complexity" evidence="15">
    <location>
        <begin position="19"/>
        <end position="42"/>
    </location>
</feature>
<reference evidence="16" key="1">
    <citation type="journal article" date="2020" name="Stud. Mycol.">
        <title>101 Dothideomycetes genomes: a test case for predicting lifestyles and emergence of pathogens.</title>
        <authorList>
            <person name="Haridas S."/>
            <person name="Albert R."/>
            <person name="Binder M."/>
            <person name="Bloem J."/>
            <person name="Labutti K."/>
            <person name="Salamov A."/>
            <person name="Andreopoulos B."/>
            <person name="Baker S."/>
            <person name="Barry K."/>
            <person name="Bills G."/>
            <person name="Bluhm B."/>
            <person name="Cannon C."/>
            <person name="Castanera R."/>
            <person name="Culley D."/>
            <person name="Daum C."/>
            <person name="Ezra D."/>
            <person name="Gonzalez J."/>
            <person name="Henrissat B."/>
            <person name="Kuo A."/>
            <person name="Liang C."/>
            <person name="Lipzen A."/>
            <person name="Lutzoni F."/>
            <person name="Magnuson J."/>
            <person name="Mondo S."/>
            <person name="Nolan M."/>
            <person name="Ohm R."/>
            <person name="Pangilinan J."/>
            <person name="Park H.-J."/>
            <person name="Ramirez L."/>
            <person name="Alfaro M."/>
            <person name="Sun H."/>
            <person name="Tritt A."/>
            <person name="Yoshinaga Y."/>
            <person name="Zwiers L.-H."/>
            <person name="Turgeon B."/>
            <person name="Goodwin S."/>
            <person name="Spatafora J."/>
            <person name="Crous P."/>
            <person name="Grigoriev I."/>
        </authorList>
    </citation>
    <scope>NUCLEOTIDE SEQUENCE</scope>
    <source>
        <strain evidence="16">CBS 627.86</strain>
    </source>
</reference>
<dbReference type="AlphaFoldDB" id="A0A6A5Z6X0"/>
<evidence type="ECO:0000256" key="2">
    <source>
        <dbReference type="ARBA" id="ARBA00004123"/>
    </source>
</evidence>
<evidence type="ECO:0000256" key="6">
    <source>
        <dbReference type="ARBA" id="ARBA00022490"/>
    </source>
</evidence>
<dbReference type="InterPro" id="IPR036397">
    <property type="entry name" value="RNaseH_sf"/>
</dbReference>
<keyword evidence="10" id="KW-0269">Exonuclease</keyword>
<keyword evidence="11" id="KW-0694">RNA-binding</keyword>
<feature type="compositionally biased region" description="Polar residues" evidence="15">
    <location>
        <begin position="459"/>
        <end position="470"/>
    </location>
</feature>
<proteinExistence type="inferred from homology"/>
<dbReference type="GO" id="GO:0003723">
    <property type="term" value="F:RNA binding"/>
    <property type="evidence" value="ECO:0007669"/>
    <property type="project" value="UniProtKB-KW"/>
</dbReference>